<accession>A0A8T9BX31</accession>
<evidence type="ECO:0000256" key="1">
    <source>
        <dbReference type="ARBA" id="ARBA00001973"/>
    </source>
</evidence>
<proteinExistence type="predicted"/>
<dbReference type="Gene3D" id="2.70.50.70">
    <property type="match status" value="1"/>
</dbReference>
<reference evidence="9 10" key="1">
    <citation type="submission" date="2018-05" db="EMBL/GenBank/DDBJ databases">
        <title>Genome sequencing and assembly of the regulated plant pathogen Lachnellula willkommii and related sister species for the development of diagnostic species identification markers.</title>
        <authorList>
            <person name="Giroux E."/>
            <person name="Bilodeau G."/>
        </authorList>
    </citation>
    <scope>NUCLEOTIDE SEQUENCE [LARGE SCALE GENOMIC DNA]</scope>
    <source>
        <strain evidence="9 10">CBS 268.59</strain>
    </source>
</reference>
<feature type="compositionally biased region" description="Low complexity" evidence="6">
    <location>
        <begin position="323"/>
        <end position="332"/>
    </location>
</feature>
<feature type="chain" id="PRO_5035735487" evidence="7">
    <location>
        <begin position="24"/>
        <end position="391"/>
    </location>
</feature>
<comment type="subcellular location">
    <subcellularLocation>
        <location evidence="2">Secreted</location>
    </subcellularLocation>
</comment>
<evidence type="ECO:0000256" key="5">
    <source>
        <dbReference type="ARBA" id="ARBA00023180"/>
    </source>
</evidence>
<evidence type="ECO:0000256" key="4">
    <source>
        <dbReference type="ARBA" id="ARBA00023157"/>
    </source>
</evidence>
<sequence length="391" mass="39231">MSLSKIAALSGAVAFATIVAAHGTVTGIVADGTYYAGYHADYQYMATAPVVVGWSTPEDLSNGFIAPSAFATADMICHLGATNAQTSASVKAGGSIDLQWTAWPSSHHGPVIDYLANCGGDCTTVDKTTLEFFKIDGVGLIDDTTVPGNWASDELIANNNTWTVTIPTDIAPGNYVLRHEIIALHSAGSADGAQSYPQCFNLEVTGSGTAAPSGTLGTALYTATDPGILVNIYQTLASYVVPGPALYSGAVSATQSTGTSATSVASVATSSSVEAVTTSAASVGNATSVTSSPASSITSAAVLAVSAPFNNGTAKSTKKSACSKKSNSSSFKPVSSLTQLNQISKATLSASDTIPTFAPTVTIATTSSSIVPTSTPATSVSGSDSTSTATD</sequence>
<evidence type="ECO:0000256" key="2">
    <source>
        <dbReference type="ARBA" id="ARBA00004613"/>
    </source>
</evidence>
<dbReference type="PANTHER" id="PTHR33353:SF34">
    <property type="entry name" value="ENDO-BETA-1,4-GLUCANASE D"/>
    <property type="match status" value="1"/>
</dbReference>
<dbReference type="OrthoDB" id="4849160at2759"/>
<dbReference type="PANTHER" id="PTHR33353">
    <property type="entry name" value="PUTATIVE (AFU_ORTHOLOGUE AFUA_1G12560)-RELATED"/>
    <property type="match status" value="1"/>
</dbReference>
<dbReference type="Pfam" id="PF03443">
    <property type="entry name" value="AA9"/>
    <property type="match status" value="1"/>
</dbReference>
<dbReference type="Proteomes" id="UP000469558">
    <property type="component" value="Unassembled WGS sequence"/>
</dbReference>
<dbReference type="AlphaFoldDB" id="A0A8T9BX31"/>
<comment type="cofactor">
    <cofactor evidence="1">
        <name>Cu(2+)</name>
        <dbReference type="ChEBI" id="CHEBI:29036"/>
    </cofactor>
</comment>
<keyword evidence="5" id="KW-0325">Glycoprotein</keyword>
<dbReference type="InterPro" id="IPR049892">
    <property type="entry name" value="AA9"/>
</dbReference>
<dbReference type="GO" id="GO:0005576">
    <property type="term" value="C:extracellular region"/>
    <property type="evidence" value="ECO:0007669"/>
    <property type="project" value="UniProtKB-SubCell"/>
</dbReference>
<comment type="caution">
    <text evidence="9">The sequence shown here is derived from an EMBL/GenBank/DDBJ whole genome shotgun (WGS) entry which is preliminary data.</text>
</comment>
<dbReference type="InterPro" id="IPR005103">
    <property type="entry name" value="AA9_LPMO"/>
</dbReference>
<dbReference type="EMBL" id="QGMK01002530">
    <property type="protein sequence ID" value="TVY57877.1"/>
    <property type="molecule type" value="Genomic_DNA"/>
</dbReference>
<keyword evidence="10" id="KW-1185">Reference proteome</keyword>
<evidence type="ECO:0000259" key="8">
    <source>
        <dbReference type="Pfam" id="PF03443"/>
    </source>
</evidence>
<evidence type="ECO:0000313" key="9">
    <source>
        <dbReference type="EMBL" id="TVY57877.1"/>
    </source>
</evidence>
<feature type="region of interest" description="Disordered" evidence="6">
    <location>
        <begin position="368"/>
        <end position="391"/>
    </location>
</feature>
<keyword evidence="7" id="KW-0732">Signal</keyword>
<evidence type="ECO:0000256" key="3">
    <source>
        <dbReference type="ARBA" id="ARBA00022525"/>
    </source>
</evidence>
<evidence type="ECO:0000256" key="7">
    <source>
        <dbReference type="SAM" id="SignalP"/>
    </source>
</evidence>
<feature type="domain" description="Auxiliary Activity family 9 catalytic" evidence="8">
    <location>
        <begin position="22"/>
        <end position="236"/>
    </location>
</feature>
<feature type="signal peptide" evidence="7">
    <location>
        <begin position="1"/>
        <end position="23"/>
    </location>
</feature>
<evidence type="ECO:0000313" key="10">
    <source>
        <dbReference type="Proteomes" id="UP000469558"/>
    </source>
</evidence>
<feature type="compositionally biased region" description="Low complexity" evidence="6">
    <location>
        <begin position="368"/>
        <end position="381"/>
    </location>
</feature>
<organism evidence="9 10">
    <name type="scientific">Lachnellula suecica</name>
    <dbReference type="NCBI Taxonomy" id="602035"/>
    <lineage>
        <taxon>Eukaryota</taxon>
        <taxon>Fungi</taxon>
        <taxon>Dikarya</taxon>
        <taxon>Ascomycota</taxon>
        <taxon>Pezizomycotina</taxon>
        <taxon>Leotiomycetes</taxon>
        <taxon>Helotiales</taxon>
        <taxon>Lachnaceae</taxon>
        <taxon>Lachnellula</taxon>
    </lineage>
</organism>
<name>A0A8T9BX31_9HELO</name>
<gene>
    <name evidence="9" type="primary">cel61a_1</name>
    <name evidence="9" type="ORF">LSUE1_G010193</name>
</gene>
<evidence type="ECO:0000256" key="6">
    <source>
        <dbReference type="SAM" id="MobiDB-lite"/>
    </source>
</evidence>
<keyword evidence="3" id="KW-0964">Secreted</keyword>
<feature type="compositionally biased region" description="Polar residues" evidence="6">
    <location>
        <begin position="382"/>
        <end position="391"/>
    </location>
</feature>
<feature type="region of interest" description="Disordered" evidence="6">
    <location>
        <begin position="312"/>
        <end position="332"/>
    </location>
</feature>
<dbReference type="CDD" id="cd21175">
    <property type="entry name" value="LPMO_AA9"/>
    <property type="match status" value="1"/>
</dbReference>
<protein>
    <submittedName>
        <fullName evidence="9">Endoglucanase-4</fullName>
    </submittedName>
</protein>
<keyword evidence="4" id="KW-1015">Disulfide bond</keyword>
<feature type="non-terminal residue" evidence="9">
    <location>
        <position position="1"/>
    </location>
</feature>